<evidence type="ECO:0000313" key="2">
    <source>
        <dbReference type="EMBL" id="AAD17803.1"/>
    </source>
</evidence>
<protein>
    <submittedName>
        <fullName evidence="2">Sarco/endoplasmic reticulum calcium ATPase 1b</fullName>
    </submittedName>
</protein>
<evidence type="ECO:0000256" key="1">
    <source>
        <dbReference type="ARBA" id="ARBA00004141"/>
    </source>
</evidence>
<comment type="subcellular location">
    <subcellularLocation>
        <location evidence="1">Membrane</location>
        <topology evidence="1">Multi-pass membrane protein</topology>
    </subcellularLocation>
</comment>
<name>Q63139_RAT</name>
<accession>Q63139</accession>
<organism evidence="2">
    <name type="scientific">Rattus norvegicus</name>
    <name type="common">Rat</name>
    <dbReference type="NCBI Taxonomy" id="10116"/>
    <lineage>
        <taxon>Eukaryota</taxon>
        <taxon>Metazoa</taxon>
        <taxon>Chordata</taxon>
        <taxon>Craniata</taxon>
        <taxon>Vertebrata</taxon>
        <taxon>Euteleostomi</taxon>
        <taxon>Mammalia</taxon>
        <taxon>Eutheria</taxon>
        <taxon>Euarchontoglires</taxon>
        <taxon>Glires</taxon>
        <taxon>Rodentia</taxon>
        <taxon>Myomorpha</taxon>
        <taxon>Muroidea</taxon>
        <taxon>Muridae</taxon>
        <taxon>Murinae</taxon>
        <taxon>Rattus</taxon>
    </lineage>
</organism>
<proteinExistence type="predicted"/>
<dbReference type="GO" id="GO:0016020">
    <property type="term" value="C:membrane"/>
    <property type="evidence" value="ECO:0007669"/>
    <property type="project" value="UniProtKB-SubCell"/>
</dbReference>
<dbReference type="EMBL" id="AH007462">
    <property type="protein sequence ID" value="AAD17803.1"/>
    <property type="molecule type" value="Genomic_DNA"/>
</dbReference>
<feature type="non-terminal residue" evidence="2">
    <location>
        <position position="1"/>
    </location>
</feature>
<dbReference type="SUPFAM" id="SSF81665">
    <property type="entry name" value="Calcium ATPase, transmembrane domain M"/>
    <property type="match status" value="1"/>
</dbReference>
<sequence length="47" mass="5679">MIFKLRALDFTQWLMVLKISLPVIGLDELLKFIARNYLEDPEDERRK</sequence>
<dbReference type="PIR" id="I64832">
    <property type="entry name" value="I64832"/>
</dbReference>
<dbReference type="AlphaFoldDB" id="Q63139"/>
<dbReference type="InterPro" id="IPR023298">
    <property type="entry name" value="ATPase_P-typ_TM_dom_sf"/>
</dbReference>
<reference evidence="2" key="1">
    <citation type="journal article" date="1999" name="Am. J. Physiol.">
        <title>Unloading induces transcriptional activation of the sarco(endo)plasmic reticulum Ca2+-ATPase 1 gene in muscle.</title>
        <authorList>
            <person name="Peters D.G."/>
            <person name="Mitchell-Felton H."/>
            <person name="Kandarian S.C."/>
        </authorList>
    </citation>
    <scope>NUCLEOTIDE SEQUENCE</scope>
    <source>
        <strain evidence="2">Sprague-Dawley</strain>
        <tissue evidence="2">Kidney</tissue>
    </source>
</reference>
<dbReference type="Gene3D" id="1.20.1110.10">
    <property type="entry name" value="Calcium-transporting ATPase, transmembrane domain"/>
    <property type="match status" value="1"/>
</dbReference>